<accession>A0AB34HYU6</accession>
<evidence type="ECO:0000313" key="1">
    <source>
        <dbReference type="EMBL" id="KAJ8795935.1"/>
    </source>
</evidence>
<dbReference type="Proteomes" id="UP001159641">
    <property type="component" value="Unassembled WGS sequence"/>
</dbReference>
<name>A0AB34HYU6_ESCRO</name>
<gene>
    <name evidence="1" type="ORF">J1605_002697</name>
</gene>
<keyword evidence="2" id="KW-1185">Reference proteome</keyword>
<sequence length="81" mass="9359">MFKAGQDGGILARWFWEAYFQSIKAIALATLQIINDRIYPYAAISYEDWNDPPSVVNEFRGEPHQAWASYQEGMMENVLNL</sequence>
<dbReference type="EMBL" id="JAIQCJ010000544">
    <property type="protein sequence ID" value="KAJ8795935.1"/>
    <property type="molecule type" value="Genomic_DNA"/>
</dbReference>
<reference evidence="1 2" key="1">
    <citation type="submission" date="2022-11" db="EMBL/GenBank/DDBJ databases">
        <title>Whole genome sequence of Eschrichtius robustus ER-17-0199.</title>
        <authorList>
            <person name="Bruniche-Olsen A."/>
            <person name="Black A.N."/>
            <person name="Fields C.J."/>
            <person name="Walden K."/>
            <person name="Dewoody J.A."/>
        </authorList>
    </citation>
    <scope>NUCLEOTIDE SEQUENCE [LARGE SCALE GENOMIC DNA]</scope>
    <source>
        <strain evidence="1">ER-17-0199</strain>
        <tissue evidence="1">Blubber</tissue>
    </source>
</reference>
<organism evidence="1 2">
    <name type="scientific">Eschrichtius robustus</name>
    <name type="common">California gray whale</name>
    <name type="synonym">Eschrichtius gibbosus</name>
    <dbReference type="NCBI Taxonomy" id="9764"/>
    <lineage>
        <taxon>Eukaryota</taxon>
        <taxon>Metazoa</taxon>
        <taxon>Chordata</taxon>
        <taxon>Craniata</taxon>
        <taxon>Vertebrata</taxon>
        <taxon>Euteleostomi</taxon>
        <taxon>Mammalia</taxon>
        <taxon>Eutheria</taxon>
        <taxon>Laurasiatheria</taxon>
        <taxon>Artiodactyla</taxon>
        <taxon>Whippomorpha</taxon>
        <taxon>Cetacea</taxon>
        <taxon>Mysticeti</taxon>
        <taxon>Eschrichtiidae</taxon>
        <taxon>Eschrichtius</taxon>
    </lineage>
</organism>
<proteinExistence type="predicted"/>
<comment type="caution">
    <text evidence="1">The sequence shown here is derived from an EMBL/GenBank/DDBJ whole genome shotgun (WGS) entry which is preliminary data.</text>
</comment>
<protein>
    <submittedName>
        <fullName evidence="1">Uncharacterized protein</fullName>
    </submittedName>
</protein>
<evidence type="ECO:0000313" key="2">
    <source>
        <dbReference type="Proteomes" id="UP001159641"/>
    </source>
</evidence>
<dbReference type="AlphaFoldDB" id="A0AB34HYU6"/>